<dbReference type="GO" id="GO:0008654">
    <property type="term" value="P:phospholipid biosynthetic process"/>
    <property type="evidence" value="ECO:0007669"/>
    <property type="project" value="UniProtKB-KW"/>
</dbReference>
<evidence type="ECO:0000256" key="6">
    <source>
        <dbReference type="ARBA" id="ARBA00022692"/>
    </source>
</evidence>
<dbReference type="STRING" id="27835.A0A0N4Y5F7"/>
<dbReference type="Proteomes" id="UP000271162">
    <property type="component" value="Unassembled WGS sequence"/>
</dbReference>
<dbReference type="CDD" id="cd07991">
    <property type="entry name" value="LPLAT_LPCAT1-like"/>
    <property type="match status" value="1"/>
</dbReference>
<comment type="similarity">
    <text evidence="3">Belongs to the 1-acyl-sn-glycerol-3-phosphate acyltransferase family.</text>
</comment>
<dbReference type="Pfam" id="PF01553">
    <property type="entry name" value="Acyltransferase"/>
    <property type="match status" value="1"/>
</dbReference>
<reference evidence="16 17" key="2">
    <citation type="submission" date="2018-11" db="EMBL/GenBank/DDBJ databases">
        <authorList>
            <consortium name="Pathogen Informatics"/>
        </authorList>
    </citation>
    <scope>NUCLEOTIDE SEQUENCE [LARGE SCALE GENOMIC DNA]</scope>
</reference>
<dbReference type="OMA" id="NQDFAQR"/>
<feature type="domain" description="Phospholipid/glycerol acyltransferase" evidence="15">
    <location>
        <begin position="218"/>
        <end position="333"/>
    </location>
</feature>
<evidence type="ECO:0000256" key="3">
    <source>
        <dbReference type="ARBA" id="ARBA00008655"/>
    </source>
</evidence>
<keyword evidence="8" id="KW-0443">Lipid metabolism</keyword>
<evidence type="ECO:0000256" key="10">
    <source>
        <dbReference type="ARBA" id="ARBA00023209"/>
    </source>
</evidence>
<evidence type="ECO:0000313" key="18">
    <source>
        <dbReference type="WBParaSite" id="NBR_0001122601-mRNA-1"/>
    </source>
</evidence>
<comment type="pathway">
    <text evidence="2">Lipid metabolism.</text>
</comment>
<evidence type="ECO:0000256" key="2">
    <source>
        <dbReference type="ARBA" id="ARBA00005189"/>
    </source>
</evidence>
<proteinExistence type="inferred from homology"/>
<evidence type="ECO:0000256" key="13">
    <source>
        <dbReference type="ARBA" id="ARBA00025707"/>
    </source>
</evidence>
<accession>A0A0N4Y5F7</accession>
<keyword evidence="11" id="KW-1208">Phospholipid metabolism</keyword>
<dbReference type="AlphaFoldDB" id="A0A0N4Y5F7"/>
<comment type="subcellular location">
    <subcellularLocation>
        <location evidence="1">Membrane</location>
    </subcellularLocation>
</comment>
<keyword evidence="7 14" id="KW-1133">Transmembrane helix</keyword>
<keyword evidence="4" id="KW-0444">Lipid biosynthesis</keyword>
<dbReference type="InterPro" id="IPR002123">
    <property type="entry name" value="Plipid/glycerol_acylTrfase"/>
</dbReference>
<feature type="transmembrane region" description="Helical" evidence="14">
    <location>
        <begin position="6"/>
        <end position="26"/>
    </location>
</feature>
<dbReference type="GO" id="GO:0019432">
    <property type="term" value="P:triglyceride biosynthetic process"/>
    <property type="evidence" value="ECO:0007669"/>
    <property type="project" value="TreeGrafter"/>
</dbReference>
<dbReference type="GO" id="GO:0005783">
    <property type="term" value="C:endoplasmic reticulum"/>
    <property type="evidence" value="ECO:0007669"/>
    <property type="project" value="TreeGrafter"/>
</dbReference>
<dbReference type="PANTHER" id="PTHR23063">
    <property type="entry name" value="PHOSPHOLIPID ACYLTRANSFERASE"/>
    <property type="match status" value="1"/>
</dbReference>
<reference evidence="18" key="1">
    <citation type="submission" date="2017-02" db="UniProtKB">
        <authorList>
            <consortium name="WormBaseParasite"/>
        </authorList>
    </citation>
    <scope>IDENTIFICATION</scope>
</reference>
<evidence type="ECO:0000313" key="16">
    <source>
        <dbReference type="EMBL" id="VDL74816.1"/>
    </source>
</evidence>
<name>A0A0N4Y5F7_NIPBR</name>
<keyword evidence="6 14" id="KW-0812">Transmembrane</keyword>
<protein>
    <submittedName>
        <fullName evidence="18">PlsC domain-containing protein</fullName>
    </submittedName>
</protein>
<evidence type="ECO:0000256" key="11">
    <source>
        <dbReference type="ARBA" id="ARBA00023264"/>
    </source>
</evidence>
<keyword evidence="12" id="KW-0012">Acyltransferase</keyword>
<evidence type="ECO:0000256" key="1">
    <source>
        <dbReference type="ARBA" id="ARBA00004370"/>
    </source>
</evidence>
<feature type="transmembrane region" description="Helical" evidence="14">
    <location>
        <begin position="159"/>
        <end position="177"/>
    </location>
</feature>
<dbReference type="WBParaSite" id="NBR_0001122601-mRNA-1">
    <property type="protein sequence ID" value="NBR_0001122601-mRNA-1"/>
    <property type="gene ID" value="NBR_0001122601"/>
</dbReference>
<evidence type="ECO:0000256" key="7">
    <source>
        <dbReference type="ARBA" id="ARBA00022989"/>
    </source>
</evidence>
<evidence type="ECO:0000256" key="8">
    <source>
        <dbReference type="ARBA" id="ARBA00023098"/>
    </source>
</evidence>
<evidence type="ECO:0000256" key="4">
    <source>
        <dbReference type="ARBA" id="ARBA00022516"/>
    </source>
</evidence>
<evidence type="ECO:0000256" key="5">
    <source>
        <dbReference type="ARBA" id="ARBA00022679"/>
    </source>
</evidence>
<organism evidence="18">
    <name type="scientific">Nippostrongylus brasiliensis</name>
    <name type="common">Rat hookworm</name>
    <dbReference type="NCBI Taxonomy" id="27835"/>
    <lineage>
        <taxon>Eukaryota</taxon>
        <taxon>Metazoa</taxon>
        <taxon>Ecdysozoa</taxon>
        <taxon>Nematoda</taxon>
        <taxon>Chromadorea</taxon>
        <taxon>Rhabditida</taxon>
        <taxon>Rhabditina</taxon>
        <taxon>Rhabditomorpha</taxon>
        <taxon>Strongyloidea</taxon>
        <taxon>Heligmosomidae</taxon>
        <taxon>Nippostrongylus</taxon>
    </lineage>
</organism>
<dbReference type="EMBL" id="UYSL01020484">
    <property type="protein sequence ID" value="VDL74816.1"/>
    <property type="molecule type" value="Genomic_DNA"/>
</dbReference>
<keyword evidence="10" id="KW-0594">Phospholipid biosynthesis</keyword>
<keyword evidence="17" id="KW-1185">Reference proteome</keyword>
<evidence type="ECO:0000256" key="9">
    <source>
        <dbReference type="ARBA" id="ARBA00023136"/>
    </source>
</evidence>
<comment type="pathway">
    <text evidence="13">Phospholipid metabolism.</text>
</comment>
<evidence type="ECO:0000259" key="15">
    <source>
        <dbReference type="SMART" id="SM00563"/>
    </source>
</evidence>
<evidence type="ECO:0000313" key="17">
    <source>
        <dbReference type="Proteomes" id="UP000271162"/>
    </source>
</evidence>
<gene>
    <name evidence="16" type="ORF">NBR_LOCUS11227</name>
</gene>
<sequence>MIWELIAIYGSILLGCIISTTILVVLGRGWGPLPHYYLELIRWIQNHYRSPYLELDEIASSTIIQKSATCRLTKTTANSTAQFPFLDSPRDHFEIALDAAQSGIEAIIQDDLSSAFDPAPSYTETLLRFSPLPHWSATQKAVFYATFLFRIGVLFPIRVCLLIISFAVLAGTAFLAVSKDISEKEKMYLKVVYARLYCCAMGNIVTFNNVHLRPKSSGVAISNHLSPNDVQVLFAGTPHGSSHGFVLTGQKHKGFIGSLEALADKVSPTIWVERGCADGRRKFLDEIIKRAKLGIPVLLFPEGFCSNNTQVLQFRKAIFEDGVNICPIAIRQDSRFGDAFWSENRFWHYLLRVMTSWALPLDITYLAPLTRQPQETNMDFAARAQSVIAEVVGVPAGQFDGSLYYRYDRYFN</sequence>
<dbReference type="GO" id="GO:0016020">
    <property type="term" value="C:membrane"/>
    <property type="evidence" value="ECO:0007669"/>
    <property type="project" value="UniProtKB-SubCell"/>
</dbReference>
<keyword evidence="5" id="KW-0808">Transferase</keyword>
<evidence type="ECO:0000256" key="12">
    <source>
        <dbReference type="ARBA" id="ARBA00023315"/>
    </source>
</evidence>
<dbReference type="PANTHER" id="PTHR23063:SF6">
    <property type="entry name" value="PHOSPHOLIPID_GLYCEROL ACYLTRANSFERASE DOMAIN-CONTAINING PROTEIN"/>
    <property type="match status" value="1"/>
</dbReference>
<dbReference type="GO" id="GO:0004366">
    <property type="term" value="F:glycerol-3-phosphate O-acyltransferase activity"/>
    <property type="evidence" value="ECO:0007669"/>
    <property type="project" value="TreeGrafter"/>
</dbReference>
<dbReference type="SMART" id="SM00563">
    <property type="entry name" value="PlsC"/>
    <property type="match status" value="1"/>
</dbReference>
<dbReference type="SUPFAM" id="SSF69593">
    <property type="entry name" value="Glycerol-3-phosphate (1)-acyltransferase"/>
    <property type="match status" value="1"/>
</dbReference>
<dbReference type="InterPro" id="IPR045252">
    <property type="entry name" value="LPCAT1-like"/>
</dbReference>
<evidence type="ECO:0000256" key="14">
    <source>
        <dbReference type="SAM" id="Phobius"/>
    </source>
</evidence>
<keyword evidence="9 14" id="KW-0472">Membrane</keyword>